<dbReference type="AlphaFoldDB" id="A0A1G2M2V1"/>
<dbReference type="GO" id="GO:0003677">
    <property type="term" value="F:DNA binding"/>
    <property type="evidence" value="ECO:0007669"/>
    <property type="project" value="InterPro"/>
</dbReference>
<feature type="domain" description="Resolvase/invertase-type recombinase catalytic" evidence="1">
    <location>
        <begin position="23"/>
        <end position="170"/>
    </location>
</feature>
<evidence type="ECO:0000313" key="3">
    <source>
        <dbReference type="EMBL" id="OHA18220.1"/>
    </source>
</evidence>
<dbReference type="SMART" id="SM00857">
    <property type="entry name" value="Resolvase"/>
    <property type="match status" value="1"/>
</dbReference>
<dbReference type="GO" id="GO:0000150">
    <property type="term" value="F:DNA strand exchange activity"/>
    <property type="evidence" value="ECO:0007669"/>
    <property type="project" value="InterPro"/>
</dbReference>
<evidence type="ECO:0008006" key="5">
    <source>
        <dbReference type="Google" id="ProtNLM"/>
    </source>
</evidence>
<dbReference type="InterPro" id="IPR050639">
    <property type="entry name" value="SSR_resolvase"/>
</dbReference>
<comment type="caution">
    <text evidence="3">The sequence shown here is derived from an EMBL/GenBank/DDBJ whole genome shotgun (WGS) entry which is preliminary data.</text>
</comment>
<dbReference type="InterPro" id="IPR025827">
    <property type="entry name" value="Zn_ribbon_recom_dom"/>
</dbReference>
<accession>A0A1G2M2V1</accession>
<protein>
    <recommendedName>
        <fullName evidence="5">Resolvase/invertase-type recombinase catalytic domain-containing protein</fullName>
    </recommendedName>
</protein>
<sequence>MKIKNPTQGEDYEKPRVEPKKIRYCLYARKSTESEERQVLSIDSQIKEMLQLADREGLEVVTMKRESHSAKETGQRPIFNEIIEELKQEKFNAILTWAPDRISRNAGDLGKIVDLMDAGKLHMIRTFGQTFGNNPNEKFLLMILGSQAKLENDNRGINVKRGLRTRVEMGLWPGMAPLGYLNQKLMDRKCQIIIDPERAPIIKKMFEKVAYEGWSGRKVYNWLRFDLNFYTRGNKPLTLSGVYRIFDMPIYYGPFEYPRKSDNWYQGTHEPIITKELYEKAQEHLKRDKIVRENREFAFTKLFTCGMCQSGITAQEKYKELKDGTTAKYVYYSCSKAKDRNCPNKYIREEELIEELFKVIDKVDINELGMRMKLEEEIKRFNRLQRLSTKGTPKYSINEDDVNTREYAKYVLREGTPLEKRELMGHLRSRLVLNDKKITLLKE</sequence>
<reference evidence="3 4" key="1">
    <citation type="journal article" date="2016" name="Nat. Commun.">
        <title>Thousands of microbial genomes shed light on interconnected biogeochemical processes in an aquifer system.</title>
        <authorList>
            <person name="Anantharaman K."/>
            <person name="Brown C.T."/>
            <person name="Hug L.A."/>
            <person name="Sharon I."/>
            <person name="Castelle C.J."/>
            <person name="Probst A.J."/>
            <person name="Thomas B.C."/>
            <person name="Singh A."/>
            <person name="Wilkins M.J."/>
            <person name="Karaoz U."/>
            <person name="Brodie E.L."/>
            <person name="Williams K.H."/>
            <person name="Hubbard S.S."/>
            <person name="Banfield J.F."/>
        </authorList>
    </citation>
    <scope>NUCLEOTIDE SEQUENCE [LARGE SCALE GENOMIC DNA]</scope>
</reference>
<dbReference type="Pfam" id="PF00239">
    <property type="entry name" value="Resolvase"/>
    <property type="match status" value="1"/>
</dbReference>
<gene>
    <name evidence="3" type="ORF">A2664_01995</name>
</gene>
<dbReference type="PANTHER" id="PTHR30461:SF23">
    <property type="entry name" value="DNA RECOMBINASE-RELATED"/>
    <property type="match status" value="1"/>
</dbReference>
<dbReference type="Pfam" id="PF13408">
    <property type="entry name" value="Zn_ribbon_recom"/>
    <property type="match status" value="1"/>
</dbReference>
<dbReference type="Gene3D" id="3.40.50.1390">
    <property type="entry name" value="Resolvase, N-terminal catalytic domain"/>
    <property type="match status" value="1"/>
</dbReference>
<dbReference type="Pfam" id="PF07508">
    <property type="entry name" value="Recombinase"/>
    <property type="match status" value="1"/>
</dbReference>
<dbReference type="PROSITE" id="PS51737">
    <property type="entry name" value="RECOMBINASE_DNA_BIND"/>
    <property type="match status" value="1"/>
</dbReference>
<dbReference type="STRING" id="1802301.A2664_01995"/>
<dbReference type="InterPro" id="IPR036162">
    <property type="entry name" value="Resolvase-like_N_sf"/>
</dbReference>
<dbReference type="Gene3D" id="3.90.1750.20">
    <property type="entry name" value="Putative Large Serine Recombinase, Chain B, Domain 2"/>
    <property type="match status" value="1"/>
</dbReference>
<dbReference type="InterPro" id="IPR006119">
    <property type="entry name" value="Resolv_N"/>
</dbReference>
<feature type="domain" description="Recombinase" evidence="2">
    <location>
        <begin position="177"/>
        <end position="291"/>
    </location>
</feature>
<organism evidence="3 4">
    <name type="scientific">Candidatus Taylorbacteria bacterium RIFCSPHIGHO2_01_FULL_46_22b</name>
    <dbReference type="NCBI Taxonomy" id="1802301"/>
    <lineage>
        <taxon>Bacteria</taxon>
        <taxon>Candidatus Tayloriibacteriota</taxon>
    </lineage>
</organism>
<dbReference type="PANTHER" id="PTHR30461">
    <property type="entry name" value="DNA-INVERTASE FROM LAMBDOID PROPHAGE"/>
    <property type="match status" value="1"/>
</dbReference>
<name>A0A1G2M2V1_9BACT</name>
<evidence type="ECO:0000259" key="1">
    <source>
        <dbReference type="PROSITE" id="PS51736"/>
    </source>
</evidence>
<dbReference type="CDD" id="cd00338">
    <property type="entry name" value="Ser_Recombinase"/>
    <property type="match status" value="1"/>
</dbReference>
<dbReference type="InterPro" id="IPR038109">
    <property type="entry name" value="DNA_bind_recomb_sf"/>
</dbReference>
<proteinExistence type="predicted"/>
<dbReference type="EMBL" id="MHRF01000007">
    <property type="protein sequence ID" value="OHA18220.1"/>
    <property type="molecule type" value="Genomic_DNA"/>
</dbReference>
<dbReference type="SUPFAM" id="SSF53041">
    <property type="entry name" value="Resolvase-like"/>
    <property type="match status" value="1"/>
</dbReference>
<dbReference type="PROSITE" id="PS51736">
    <property type="entry name" value="RECOMBINASES_3"/>
    <property type="match status" value="1"/>
</dbReference>
<dbReference type="InterPro" id="IPR011109">
    <property type="entry name" value="DNA_bind_recombinase_dom"/>
</dbReference>
<evidence type="ECO:0000313" key="4">
    <source>
        <dbReference type="Proteomes" id="UP000178873"/>
    </source>
</evidence>
<evidence type="ECO:0000259" key="2">
    <source>
        <dbReference type="PROSITE" id="PS51737"/>
    </source>
</evidence>
<dbReference type="Proteomes" id="UP000178873">
    <property type="component" value="Unassembled WGS sequence"/>
</dbReference>